<dbReference type="GO" id="GO:0120025">
    <property type="term" value="C:plasma membrane bounded cell projection"/>
    <property type="evidence" value="ECO:0007669"/>
    <property type="project" value="UniProtKB-ARBA"/>
</dbReference>
<evidence type="ECO:0000256" key="5">
    <source>
        <dbReference type="ARBA" id="ARBA00022782"/>
    </source>
</evidence>
<feature type="compositionally biased region" description="Low complexity" evidence="17">
    <location>
        <begin position="1050"/>
        <end position="1069"/>
    </location>
</feature>
<evidence type="ECO:0000256" key="11">
    <source>
        <dbReference type="ARBA" id="ARBA00034103"/>
    </source>
</evidence>
<dbReference type="GO" id="GO:0030154">
    <property type="term" value="P:cell differentiation"/>
    <property type="evidence" value="ECO:0007669"/>
    <property type="project" value="UniProtKB-KW"/>
</dbReference>
<dbReference type="Ensembl" id="ENSGALT00010053160.1">
    <property type="protein sequence ID" value="ENSGALP00010032028.1"/>
    <property type="gene ID" value="ENSGALG00010021821.1"/>
</dbReference>
<evidence type="ECO:0000256" key="9">
    <source>
        <dbReference type="ARBA" id="ARBA00023203"/>
    </source>
</evidence>
<evidence type="ECO:0007829" key="22">
    <source>
        <dbReference type="PeptideAtlas" id="A0A8V0ZT93"/>
    </source>
</evidence>
<organism evidence="20 21">
    <name type="scientific">Gallus gallus</name>
    <name type="common">Chicken</name>
    <dbReference type="NCBI Taxonomy" id="9031"/>
    <lineage>
        <taxon>Eukaryota</taxon>
        <taxon>Metazoa</taxon>
        <taxon>Chordata</taxon>
        <taxon>Craniata</taxon>
        <taxon>Vertebrata</taxon>
        <taxon>Euteleostomi</taxon>
        <taxon>Archelosauria</taxon>
        <taxon>Archosauria</taxon>
        <taxon>Dinosauria</taxon>
        <taxon>Saurischia</taxon>
        <taxon>Theropoda</taxon>
        <taxon>Coelurosauria</taxon>
        <taxon>Aves</taxon>
        <taxon>Neognathae</taxon>
        <taxon>Galloanserae</taxon>
        <taxon>Galliformes</taxon>
        <taxon>Phasianidae</taxon>
        <taxon>Phasianinae</taxon>
        <taxon>Gallus</taxon>
    </lineage>
</organism>
<feature type="region of interest" description="Disordered" evidence="17">
    <location>
        <begin position="1034"/>
        <end position="1232"/>
    </location>
</feature>
<evidence type="ECO:0000256" key="8">
    <source>
        <dbReference type="ARBA" id="ARBA00023054"/>
    </source>
</evidence>
<dbReference type="GO" id="GO:0005856">
    <property type="term" value="C:cytoskeleton"/>
    <property type="evidence" value="ECO:0007669"/>
    <property type="project" value="UniProtKB-SubCell"/>
</dbReference>
<dbReference type="SMART" id="SM00228">
    <property type="entry name" value="PDZ"/>
    <property type="match status" value="1"/>
</dbReference>
<dbReference type="GO" id="GO:0045202">
    <property type="term" value="C:synapse"/>
    <property type="evidence" value="ECO:0007669"/>
    <property type="project" value="UniProtKB-SubCell"/>
</dbReference>
<feature type="compositionally biased region" description="Polar residues" evidence="17">
    <location>
        <begin position="1207"/>
        <end position="1221"/>
    </location>
</feature>
<dbReference type="Pfam" id="PF07647">
    <property type="entry name" value="SAM_2"/>
    <property type="match status" value="1"/>
</dbReference>
<dbReference type="Gene3D" id="2.30.42.10">
    <property type="match status" value="1"/>
</dbReference>
<feature type="compositionally biased region" description="Polar residues" evidence="17">
    <location>
        <begin position="342"/>
        <end position="351"/>
    </location>
</feature>
<dbReference type="CDD" id="cd06790">
    <property type="entry name" value="PDZ_neurabin-like"/>
    <property type="match status" value="1"/>
</dbReference>
<evidence type="ECO:0000256" key="10">
    <source>
        <dbReference type="ARBA" id="ARBA00023212"/>
    </source>
</evidence>
<feature type="domain" description="SAM" evidence="18">
    <location>
        <begin position="1256"/>
        <end position="1319"/>
    </location>
</feature>
<reference evidence="20" key="3">
    <citation type="submission" date="2025-09" db="UniProtKB">
        <authorList>
            <consortium name="Ensembl"/>
        </authorList>
    </citation>
    <scope>IDENTIFICATION</scope>
    <source>
        <strain evidence="20">broiler</strain>
    </source>
</reference>
<dbReference type="Proteomes" id="UP000000539">
    <property type="component" value="Chromosome 7"/>
</dbReference>
<gene>
    <name evidence="20" type="primary">PPP1R19L</name>
</gene>
<feature type="compositionally biased region" description="Polar residues" evidence="17">
    <location>
        <begin position="238"/>
        <end position="256"/>
    </location>
</feature>
<feature type="compositionally biased region" description="Basic and acidic residues" evidence="17">
    <location>
        <begin position="927"/>
        <end position="941"/>
    </location>
</feature>
<feature type="region of interest" description="Disordered" evidence="17">
    <location>
        <begin position="977"/>
        <end position="1011"/>
    </location>
</feature>
<evidence type="ECO:0000313" key="20">
    <source>
        <dbReference type="Ensembl" id="ENSGALP00010032028.1"/>
    </source>
</evidence>
<feature type="region of interest" description="Disordered" evidence="17">
    <location>
        <begin position="419"/>
        <end position="440"/>
    </location>
</feature>
<dbReference type="SUPFAM" id="SSF50156">
    <property type="entry name" value="PDZ domain-like"/>
    <property type="match status" value="1"/>
</dbReference>
<sequence length="1351" mass="151814">MMKTESKGERTLRSASPHRNAYKSDFHAIKCSFDGVNSPENTSNKTGLQQKLSTSSNGGGNDPHSRGRAATYGNRVHKIKSMFLQMGGSTSTPSSESSPPAETKLISRATAAEHGPSPGSTSFLIIQKNNLLNTNTGPSSSPVDSSSVPSTADKIVRSNDEADLDKVALAEKFSETRKLFERNIKQRSSVDRYSPSKCERSEDKRRHGSASDCSSVVDHFNFNTDVSPSLALDKVENQGSELKQQHPSNGSKTSFLNAGPISRRLESFLGDSDTEDSKEISKNDGLDQGPLRGHCSLDSSTTVQRSPEKIASAEVPVIDRDELSEVFEKDKREKAVLGRSLQDMSSISSQEAKWRTETALSQVSPVEETCVELSVQDETSGHGKEGLEKGHVVNEDQPLKYQIQEGKRSSYSLEVVEEFTERKGTNQEEVTDGMTVKDVPVQDVLQQEGDTEEEEQVVEKQRDGFCAFGIENAAFDDYRDTENQDPEDNEILEEEEEYMYDSEYEEFPGLSEEEDPEPDRKVKFSTAPIKVFSTYSNEDYDRRNEEVDPVAASAEYELEKRVEKMEVFPVEIEKGDSGLGISIIGMGVGADQGLEKLGIFVKTITDGGAAQRDGRIQVNDQIVEVDGISLVGVTQFFAATVLKNTKGTVRFLIGREKPGTQSEVARLISETLEQERCLYEQHYVHDDTEQDDEYDDDDDTYESHLHEKSVEVFDLPENEDISLPLDMDSAQSLLKFKELQLKHAVTVAEVNQLKEKLEVVEAEKNEWKLNRAQLQQNLEESKEKIKKLETYWLEAQSLCKTVNEHLKETQEQCDALEKKYNKAKKLLKDYQQKEIEFMKKEEDHSRVLEERDQKYAEQLKMYQEKVKLLYLKTNICLLEDLFLTSTLQFSQISELESKLIVYEKMPYMFGSGSLLEDGCQNPSQHNEQSKMREENEKETESVQERLNSSEMLISDFDAFVGDTPRLDTSAHKAKAQLALKVKRQPPSRSKLKESLGAGQQTANLQDEDSEDDILNKEVSTLCLTKTSEISEKLTLPHLDDIERKSEKPEQTQSTESPLESSPSASTHSSPVHKPNSENITTTTHSTPEEVTPNSPQGYTKNVKQKEVKGKGKEAKEEKKSEDRAVETNEGTSSGKSKRRFPDFGGLRKSGGKGKKQEKESVRGSLDSRGSRELLDDSGNNLSASDSDSPVPTCMPFSWFGDSHKEPQVSSSSLHFTQSGQDSCEHGQDKNRSKALDDEFTTTGKQNQWHSRPISEWTTQQVCHWLMGMNMEQYITEFTAMNIDGQQLMQLDSDKLKALGVSSQNDRSTIKKKIKDIRKTQEKLEKQKEKVQKKEREVRKTARVVTTLESSC</sequence>
<evidence type="ECO:0000256" key="16">
    <source>
        <dbReference type="SAM" id="Coils"/>
    </source>
</evidence>
<keyword evidence="9" id="KW-0009">Actin-binding</keyword>
<evidence type="ECO:0000256" key="1">
    <source>
        <dbReference type="ARBA" id="ARBA00004245"/>
    </source>
</evidence>
<evidence type="ECO:0000256" key="4">
    <source>
        <dbReference type="ARBA" id="ARBA00022553"/>
    </source>
</evidence>
<dbReference type="FunFam" id="2.30.42.10:FF:000010">
    <property type="entry name" value="Neurabin-1 isoform 1"/>
    <property type="match status" value="1"/>
</dbReference>
<dbReference type="PROSITE" id="PS50105">
    <property type="entry name" value="SAM_DOMAIN"/>
    <property type="match status" value="1"/>
</dbReference>
<evidence type="ECO:0000256" key="6">
    <source>
        <dbReference type="ARBA" id="ARBA00022902"/>
    </source>
</evidence>
<dbReference type="InterPro" id="IPR036034">
    <property type="entry name" value="PDZ_sf"/>
</dbReference>
<keyword evidence="10" id="KW-0206">Cytoskeleton</keyword>
<proteinExistence type="evidence at protein level"/>
<protein>
    <recommendedName>
        <fullName evidence="12">Neurabin-1</fullName>
    </recommendedName>
    <alternativeName>
        <fullName evidence="14">Neurabin-I</fullName>
    </alternativeName>
    <alternativeName>
        <fullName evidence="13">Neural tissue-specific F-actin-binding protein I</fullName>
    </alternativeName>
    <alternativeName>
        <fullName evidence="15">Protein phosphatase 1 regulatory subunit 9A</fullName>
    </alternativeName>
</protein>
<dbReference type="GO" id="GO:0007399">
    <property type="term" value="P:nervous system development"/>
    <property type="evidence" value="ECO:0007669"/>
    <property type="project" value="UniProtKB-KW"/>
</dbReference>
<keyword evidence="4" id="KW-0597">Phosphoprotein</keyword>
<dbReference type="CDD" id="cd09512">
    <property type="entry name" value="SAM_Neurabin-like"/>
    <property type="match status" value="1"/>
</dbReference>
<feature type="region of interest" description="Disordered" evidence="17">
    <location>
        <begin position="339"/>
        <end position="360"/>
    </location>
</feature>
<keyword evidence="7" id="KW-0770">Synapse</keyword>
<reference evidence="20" key="1">
    <citation type="submission" date="2020-11" db="EMBL/GenBank/DDBJ databases">
        <title>Gallus gallus (Chicken) genome, bGalGal1, GRCg7b, maternal haplotype autosomes + Z &amp; W.</title>
        <authorList>
            <person name="Warren W."/>
            <person name="Formenti G."/>
            <person name="Fedrigo O."/>
            <person name="Haase B."/>
            <person name="Mountcastle J."/>
            <person name="Balacco J."/>
            <person name="Tracey A."/>
            <person name="Schneider V."/>
            <person name="Okimoto R."/>
            <person name="Cheng H."/>
            <person name="Hawken R."/>
            <person name="Howe K."/>
            <person name="Jarvis E.D."/>
        </authorList>
    </citation>
    <scope>NUCLEOTIDE SEQUENCE [LARGE SCALE GENOMIC DNA]</scope>
    <source>
        <strain evidence="20">Broiler</strain>
    </source>
</reference>
<evidence type="ECO:0000256" key="14">
    <source>
        <dbReference type="ARBA" id="ARBA00077125"/>
    </source>
</evidence>
<dbReference type="Pfam" id="PF00595">
    <property type="entry name" value="PDZ"/>
    <property type="match status" value="1"/>
</dbReference>
<evidence type="ECO:0000256" key="15">
    <source>
        <dbReference type="ARBA" id="ARBA00082439"/>
    </source>
</evidence>
<keyword evidence="3" id="KW-0963">Cytoplasm</keyword>
<evidence type="ECO:0000259" key="19">
    <source>
        <dbReference type="PROSITE" id="PS50106"/>
    </source>
</evidence>
<dbReference type="SMART" id="SM00454">
    <property type="entry name" value="SAM"/>
    <property type="match status" value="1"/>
</dbReference>
<dbReference type="SUPFAM" id="SSF47769">
    <property type="entry name" value="SAM/Pointed domain"/>
    <property type="match status" value="1"/>
</dbReference>
<dbReference type="GeneTree" id="ENSGT00940000164127"/>
<feature type="compositionally biased region" description="Polar residues" evidence="17">
    <location>
        <begin position="38"/>
        <end position="56"/>
    </location>
</feature>
<dbReference type="InterPro" id="IPR043446">
    <property type="entry name" value="Neurabin-like"/>
</dbReference>
<keyword evidence="2" id="KW-0217">Developmental protein</keyword>
<evidence type="ECO:0000256" key="7">
    <source>
        <dbReference type="ARBA" id="ARBA00023018"/>
    </source>
</evidence>
<feature type="compositionally biased region" description="Polar residues" evidence="17">
    <location>
        <begin position="1177"/>
        <end position="1189"/>
    </location>
</feature>
<keyword evidence="8 16" id="KW-0175">Coiled coil</keyword>
<feature type="compositionally biased region" description="Basic and acidic residues" evidence="17">
    <location>
        <begin position="379"/>
        <end position="396"/>
    </location>
</feature>
<feature type="coiled-coil region" evidence="16">
    <location>
        <begin position="1306"/>
        <end position="1343"/>
    </location>
</feature>
<feature type="coiled-coil region" evidence="16">
    <location>
        <begin position="743"/>
        <end position="843"/>
    </location>
</feature>
<dbReference type="PANTHER" id="PTHR16154">
    <property type="entry name" value="NEURABIN"/>
    <property type="match status" value="1"/>
</dbReference>
<feature type="region of interest" description="Disordered" evidence="17">
    <location>
        <begin position="188"/>
        <end position="214"/>
    </location>
</feature>
<dbReference type="InterPro" id="IPR013761">
    <property type="entry name" value="SAM/pointed_sf"/>
</dbReference>
<evidence type="ECO:0000259" key="18">
    <source>
        <dbReference type="PROSITE" id="PS50105"/>
    </source>
</evidence>
<feature type="region of interest" description="Disordered" evidence="17">
    <location>
        <begin position="1"/>
        <end position="71"/>
    </location>
</feature>
<keyword evidence="5" id="KW-0221">Differentiation</keyword>
<dbReference type="FunFam" id="1.10.150.50:FF:000008">
    <property type="entry name" value="Neurabin-1 isoform 1-like protein"/>
    <property type="match status" value="1"/>
</dbReference>
<dbReference type="Gene3D" id="1.10.150.50">
    <property type="entry name" value="Transcription Factor, Ets-1"/>
    <property type="match status" value="1"/>
</dbReference>
<feature type="domain" description="PDZ" evidence="19">
    <location>
        <begin position="569"/>
        <end position="657"/>
    </location>
</feature>
<keyword evidence="22" id="KW-1267">Proteomics identification</keyword>
<feature type="region of interest" description="Disordered" evidence="17">
    <location>
        <begin position="913"/>
        <end position="941"/>
    </location>
</feature>
<dbReference type="PANTHER" id="PTHR16154:SF26">
    <property type="entry name" value="PROTEIN PHOSPHATASE 1 REGULATORY SUBUNIT 9 LIKE"/>
    <property type="match status" value="1"/>
</dbReference>
<feature type="compositionally biased region" description="Basic and acidic residues" evidence="17">
    <location>
        <begin position="1103"/>
        <end position="1126"/>
    </location>
</feature>
<dbReference type="InterPro" id="IPR040645">
    <property type="entry name" value="Neurabin-1/2_PDZ"/>
</dbReference>
<evidence type="ECO:0000256" key="13">
    <source>
        <dbReference type="ARBA" id="ARBA00076637"/>
    </source>
</evidence>
<dbReference type="InterPro" id="IPR001478">
    <property type="entry name" value="PDZ"/>
</dbReference>
<comment type="subcellular location">
    <subcellularLocation>
        <location evidence="1">Cytoplasm</location>
        <location evidence="1">Cytoskeleton</location>
    </subcellularLocation>
    <subcellularLocation>
        <location evidence="11">Synapse</location>
    </subcellularLocation>
</comment>
<keyword evidence="6" id="KW-0524">Neurogenesis</keyword>
<feature type="compositionally biased region" description="Basic and acidic residues" evidence="17">
    <location>
        <begin position="1"/>
        <end position="12"/>
    </location>
</feature>
<evidence type="ECO:0000256" key="12">
    <source>
        <dbReference type="ARBA" id="ARBA00067399"/>
    </source>
</evidence>
<evidence type="ECO:0000313" key="21">
    <source>
        <dbReference type="Proteomes" id="UP000000539"/>
    </source>
</evidence>
<feature type="compositionally biased region" description="Basic and acidic residues" evidence="17">
    <location>
        <begin position="275"/>
        <end position="285"/>
    </location>
</feature>
<dbReference type="PROSITE" id="PS50106">
    <property type="entry name" value="PDZ"/>
    <property type="match status" value="1"/>
</dbReference>
<feature type="compositionally biased region" description="Basic and acidic residues" evidence="17">
    <location>
        <begin position="1037"/>
        <end position="1049"/>
    </location>
</feature>
<feature type="compositionally biased region" description="Basic and acidic residues" evidence="17">
    <location>
        <begin position="1222"/>
        <end position="1232"/>
    </location>
</feature>
<feature type="region of interest" description="Disordered" evidence="17">
    <location>
        <begin position="238"/>
        <end position="316"/>
    </location>
</feature>
<evidence type="ECO:0000256" key="17">
    <source>
        <dbReference type="SAM" id="MobiDB-lite"/>
    </source>
</evidence>
<accession>A0A8V0ZT93</accession>
<evidence type="ECO:0000256" key="2">
    <source>
        <dbReference type="ARBA" id="ARBA00022473"/>
    </source>
</evidence>
<dbReference type="GO" id="GO:0003779">
    <property type="term" value="F:actin binding"/>
    <property type="evidence" value="ECO:0007669"/>
    <property type="project" value="UniProtKB-KW"/>
</dbReference>
<feature type="compositionally biased region" description="Low complexity" evidence="17">
    <location>
        <begin position="1080"/>
        <end position="1092"/>
    </location>
</feature>
<reference evidence="20" key="2">
    <citation type="submission" date="2025-08" db="UniProtKB">
        <authorList>
            <consortium name="Ensembl"/>
        </authorList>
    </citation>
    <scope>IDENTIFICATION</scope>
    <source>
        <strain evidence="20">broiler</strain>
    </source>
</reference>
<keyword evidence="21" id="KW-1185">Reference proteome</keyword>
<name>A0A8V0ZT93_CHICK</name>
<dbReference type="Pfam" id="PF17817">
    <property type="entry name" value="PDZ_5"/>
    <property type="match status" value="1"/>
</dbReference>
<dbReference type="InterPro" id="IPR001660">
    <property type="entry name" value="SAM"/>
</dbReference>
<evidence type="ECO:0000256" key="3">
    <source>
        <dbReference type="ARBA" id="ARBA00022490"/>
    </source>
</evidence>
<feature type="region of interest" description="Disordered" evidence="17">
    <location>
        <begin position="375"/>
        <end position="396"/>
    </location>
</feature>